<evidence type="ECO:0000256" key="2">
    <source>
        <dbReference type="ARBA" id="ARBA00023315"/>
    </source>
</evidence>
<evidence type="ECO:0000313" key="3">
    <source>
        <dbReference type="EMBL" id="KAB8162062.1"/>
    </source>
</evidence>
<dbReference type="Pfam" id="PF00583">
    <property type="entry name" value="Acetyltransf_1"/>
    <property type="match status" value="1"/>
</dbReference>
<evidence type="ECO:0000313" key="4">
    <source>
        <dbReference type="Proteomes" id="UP000320431"/>
    </source>
</evidence>
<gene>
    <name evidence="3" type="ORF">FKV24_018630</name>
</gene>
<sequence length="180" mass="19673">MPPFPANDRAVQPPAPLTGRGFGLRHASAADLPWLCRLYATTRAREMAALPWLDAVKQAFLEQQFALQHRHYLAHYGDSDFLIIEDVDGPIGRYYLQRAAPEHLIVDISLMPEARGRGIGAALIADSQARAAAAGCGMQLHVATHNTGAQRLYQRLGFVVTATEAGYQRMRWAPPATAGT</sequence>
<dbReference type="RefSeq" id="WP_141483459.1">
    <property type="nucleotide sequence ID" value="NZ_VICD02000334.1"/>
</dbReference>
<organism evidence="3 4">
    <name type="scientific">Marilutibacter maris</name>
    <dbReference type="NCBI Taxonomy" id="1605891"/>
    <lineage>
        <taxon>Bacteria</taxon>
        <taxon>Pseudomonadati</taxon>
        <taxon>Pseudomonadota</taxon>
        <taxon>Gammaproteobacteria</taxon>
        <taxon>Lysobacterales</taxon>
        <taxon>Lysobacteraceae</taxon>
        <taxon>Marilutibacter</taxon>
    </lineage>
</organism>
<dbReference type="InterPro" id="IPR016181">
    <property type="entry name" value="Acyl_CoA_acyltransferase"/>
</dbReference>
<dbReference type="CDD" id="cd04301">
    <property type="entry name" value="NAT_SF"/>
    <property type="match status" value="1"/>
</dbReference>
<keyword evidence="1 3" id="KW-0808">Transferase</keyword>
<proteinExistence type="predicted"/>
<accession>A0A507ZSS3</accession>
<reference evidence="3 4" key="1">
    <citation type="submission" date="2019-10" db="EMBL/GenBank/DDBJ databases">
        <title>Lysobacter alkalisoli sp. nov., isolated from saline-alkaline soil.</title>
        <authorList>
            <person name="Sun J.-Q."/>
        </authorList>
    </citation>
    <scope>NUCLEOTIDE SEQUENCE [LARGE SCALE GENOMIC DNA]</scope>
    <source>
        <strain evidence="3 4">KCTC 42381</strain>
    </source>
</reference>
<dbReference type="Proteomes" id="UP000320431">
    <property type="component" value="Unassembled WGS sequence"/>
</dbReference>
<dbReference type="SUPFAM" id="SSF55729">
    <property type="entry name" value="Acyl-CoA N-acyltransferases (Nat)"/>
    <property type="match status" value="1"/>
</dbReference>
<dbReference type="Gene3D" id="3.40.630.30">
    <property type="match status" value="1"/>
</dbReference>
<protein>
    <submittedName>
        <fullName evidence="3">GNAT family N-acetyltransferase</fullName>
    </submittedName>
</protein>
<comment type="caution">
    <text evidence="3">The sequence shown here is derived from an EMBL/GenBank/DDBJ whole genome shotgun (WGS) entry which is preliminary data.</text>
</comment>
<dbReference type="PROSITE" id="PS51186">
    <property type="entry name" value="GNAT"/>
    <property type="match status" value="1"/>
</dbReference>
<keyword evidence="2" id="KW-0012">Acyltransferase</keyword>
<dbReference type="AlphaFoldDB" id="A0A507ZSS3"/>
<dbReference type="EMBL" id="VICD02000334">
    <property type="protein sequence ID" value="KAB8162062.1"/>
    <property type="molecule type" value="Genomic_DNA"/>
</dbReference>
<evidence type="ECO:0000256" key="1">
    <source>
        <dbReference type="ARBA" id="ARBA00022679"/>
    </source>
</evidence>
<name>A0A507ZSS3_9GAMM</name>
<dbReference type="InterPro" id="IPR000182">
    <property type="entry name" value="GNAT_dom"/>
</dbReference>
<dbReference type="PANTHER" id="PTHR43877">
    <property type="entry name" value="AMINOALKYLPHOSPHONATE N-ACETYLTRANSFERASE-RELATED-RELATED"/>
    <property type="match status" value="1"/>
</dbReference>
<dbReference type="GO" id="GO:0016747">
    <property type="term" value="F:acyltransferase activity, transferring groups other than amino-acyl groups"/>
    <property type="evidence" value="ECO:0007669"/>
    <property type="project" value="InterPro"/>
</dbReference>
<dbReference type="InterPro" id="IPR050832">
    <property type="entry name" value="Bact_Acetyltransf"/>
</dbReference>
<dbReference type="PANTHER" id="PTHR43877:SF2">
    <property type="entry name" value="AMINOALKYLPHOSPHONATE N-ACETYLTRANSFERASE-RELATED"/>
    <property type="match status" value="1"/>
</dbReference>